<dbReference type="Pfam" id="PF01590">
    <property type="entry name" value="GAF"/>
    <property type="match status" value="1"/>
</dbReference>
<sequence>MTGAPLPPDESARLLDLARYQVLDTPPEELFDRITRLTARLFRTPVAAINFVAVDRQWAKSYVGLPGPEADRSHSFCAWTVLQDQPLVVPDAQLDPRFETNPMVQGDPHIRLYAGAPLCTPGGHRIGTLCVTDVAPRTLTDEDLQNLQDLAAFTVTELELRAELARLRRTVDAHTLQHAEQRRMVQYARTLDGVRDLLSLPLEPEEQLQQIGMLLAGALGAAWAGLVADHGVAVHTAELRTTTTPPDALQDFASALDRTRHTLNADRTPLGRPVYYEDYRQHPDPAAEALDAGWRAAAWVPFGTWGGVTYLLALFRTPEPGRVTWRESDRALLDTAAQVIRAHLNTAGSS</sequence>
<dbReference type="OrthoDB" id="9811889at2"/>
<reference evidence="2 3" key="1">
    <citation type="journal article" date="2011" name="Stand. Genomic Sci.">
        <title>Complete genome sequence of Deinococcus maricopensis type strain (LB-34).</title>
        <authorList>
            <person name="Pukall R."/>
            <person name="Zeytun A."/>
            <person name="Lucas S."/>
            <person name="Lapidus A."/>
            <person name="Hammon N."/>
            <person name="Deshpande S."/>
            <person name="Nolan M."/>
            <person name="Cheng J.F."/>
            <person name="Pitluck S."/>
            <person name="Liolios K."/>
            <person name="Pagani I."/>
            <person name="Mikhailova N."/>
            <person name="Ivanova N."/>
            <person name="Mavromatis K."/>
            <person name="Pati A."/>
            <person name="Tapia R."/>
            <person name="Han C."/>
            <person name="Goodwin L."/>
            <person name="Chen A."/>
            <person name="Palaniappan K."/>
            <person name="Land M."/>
            <person name="Hauser L."/>
            <person name="Chang Y.J."/>
            <person name="Jeffries C.D."/>
            <person name="Brambilla E.M."/>
            <person name="Rohde M."/>
            <person name="Goker M."/>
            <person name="Detter J.C."/>
            <person name="Woyke T."/>
            <person name="Bristow J."/>
            <person name="Eisen J.A."/>
            <person name="Markowitz V."/>
            <person name="Hugenholtz P."/>
            <person name="Kyrpides N.C."/>
            <person name="Klenk H.P."/>
        </authorList>
    </citation>
    <scope>NUCLEOTIDE SEQUENCE [LARGE SCALE GENOMIC DNA]</scope>
    <source>
        <strain evidence="3">DSM 21211 / LMG 22137 / NRRL B-23946 / LB-34</strain>
    </source>
</reference>
<protein>
    <submittedName>
        <fullName evidence="2">Putative GAF sensor protein</fullName>
    </submittedName>
</protein>
<dbReference type="PANTHER" id="PTHR43102:SF2">
    <property type="entry name" value="GAF DOMAIN-CONTAINING PROTEIN"/>
    <property type="match status" value="1"/>
</dbReference>
<dbReference type="EMBL" id="CP002454">
    <property type="protein sequence ID" value="ADV65735.1"/>
    <property type="molecule type" value="Genomic_DNA"/>
</dbReference>
<evidence type="ECO:0000259" key="1">
    <source>
        <dbReference type="SMART" id="SM00065"/>
    </source>
</evidence>
<accession>E8U2Z7</accession>
<dbReference type="Gene3D" id="3.30.450.40">
    <property type="match status" value="1"/>
</dbReference>
<dbReference type="KEGG" id="dmr:Deima_0071"/>
<dbReference type="InterPro" id="IPR003018">
    <property type="entry name" value="GAF"/>
</dbReference>
<dbReference type="eggNOG" id="COG2203">
    <property type="taxonomic scope" value="Bacteria"/>
</dbReference>
<dbReference type="AlphaFoldDB" id="E8U2Z7"/>
<keyword evidence="3" id="KW-1185">Reference proteome</keyword>
<proteinExistence type="predicted"/>
<evidence type="ECO:0000313" key="3">
    <source>
        <dbReference type="Proteomes" id="UP000008635"/>
    </source>
</evidence>
<evidence type="ECO:0000313" key="2">
    <source>
        <dbReference type="EMBL" id="ADV65735.1"/>
    </source>
</evidence>
<dbReference type="SUPFAM" id="SSF55781">
    <property type="entry name" value="GAF domain-like"/>
    <property type="match status" value="2"/>
</dbReference>
<dbReference type="STRING" id="709986.Deima_0071"/>
<dbReference type="PANTHER" id="PTHR43102">
    <property type="entry name" value="SLR1143 PROTEIN"/>
    <property type="match status" value="1"/>
</dbReference>
<dbReference type="SMART" id="SM00065">
    <property type="entry name" value="GAF"/>
    <property type="match status" value="1"/>
</dbReference>
<organism evidence="2 3">
    <name type="scientific">Deinococcus maricopensis (strain DSM 21211 / LMG 22137 / NRRL B-23946 / LB-34)</name>
    <dbReference type="NCBI Taxonomy" id="709986"/>
    <lineage>
        <taxon>Bacteria</taxon>
        <taxon>Thermotogati</taxon>
        <taxon>Deinococcota</taxon>
        <taxon>Deinococci</taxon>
        <taxon>Deinococcales</taxon>
        <taxon>Deinococcaceae</taxon>
        <taxon>Deinococcus</taxon>
    </lineage>
</organism>
<dbReference type="RefSeq" id="WP_013555240.1">
    <property type="nucleotide sequence ID" value="NC_014958.1"/>
</dbReference>
<gene>
    <name evidence="2" type="ordered locus">Deima_0071</name>
</gene>
<reference evidence="3" key="2">
    <citation type="submission" date="2011-01" db="EMBL/GenBank/DDBJ databases">
        <title>The complete genome of Deinococcus maricopensis DSM 21211.</title>
        <authorList>
            <consortium name="US DOE Joint Genome Institute (JGI-PGF)"/>
            <person name="Lucas S."/>
            <person name="Copeland A."/>
            <person name="Lapidus A."/>
            <person name="Goodwin L."/>
            <person name="Pitluck S."/>
            <person name="Kyrpides N."/>
            <person name="Mavromatis K."/>
            <person name="Pagani I."/>
            <person name="Ivanova N."/>
            <person name="Ovchinnikova G."/>
            <person name="Zeytun A."/>
            <person name="Detter J.C."/>
            <person name="Han C."/>
            <person name="Land M."/>
            <person name="Hauser L."/>
            <person name="Markowitz V."/>
            <person name="Cheng J.-F."/>
            <person name="Hugenholtz P."/>
            <person name="Woyke T."/>
            <person name="Wu D."/>
            <person name="Pukall R."/>
            <person name="Gehrich-Schroeter G."/>
            <person name="Brambilla E."/>
            <person name="Klenk H.-P."/>
            <person name="Eisen J.A."/>
        </authorList>
    </citation>
    <scope>NUCLEOTIDE SEQUENCE [LARGE SCALE GENOMIC DNA]</scope>
    <source>
        <strain evidence="3">DSM 21211 / LMG 22137 / NRRL B-23946 / LB-34</strain>
    </source>
</reference>
<feature type="domain" description="GAF" evidence="1">
    <location>
        <begin position="26"/>
        <end position="168"/>
    </location>
</feature>
<dbReference type="InterPro" id="IPR029016">
    <property type="entry name" value="GAF-like_dom_sf"/>
</dbReference>
<dbReference type="HOGENOM" id="CLU_000445_11_32_0"/>
<name>E8U2Z7_DEIML</name>
<dbReference type="Proteomes" id="UP000008635">
    <property type="component" value="Chromosome"/>
</dbReference>